<protein>
    <submittedName>
        <fullName evidence="2">Homing endonuclease</fullName>
    </submittedName>
</protein>
<organism evidence="2">
    <name type="scientific">Siphoviridae sp. ctBCr48</name>
    <dbReference type="NCBI Taxonomy" id="2827802"/>
    <lineage>
        <taxon>Viruses</taxon>
        <taxon>Duplodnaviria</taxon>
        <taxon>Heunggongvirae</taxon>
        <taxon>Uroviricota</taxon>
        <taxon>Caudoviricetes</taxon>
    </lineage>
</organism>
<dbReference type="Pfam" id="PF07463">
    <property type="entry name" value="NUMOD4"/>
    <property type="match status" value="1"/>
</dbReference>
<dbReference type="GO" id="GO:0004519">
    <property type="term" value="F:endonuclease activity"/>
    <property type="evidence" value="ECO:0007669"/>
    <property type="project" value="UniProtKB-KW"/>
</dbReference>
<dbReference type="InterPro" id="IPR044925">
    <property type="entry name" value="His-Me_finger_sf"/>
</dbReference>
<dbReference type="EMBL" id="BK032595">
    <property type="protein sequence ID" value="DAF50269.1"/>
    <property type="molecule type" value="Genomic_DNA"/>
</dbReference>
<evidence type="ECO:0000259" key="1">
    <source>
        <dbReference type="Pfam" id="PF07463"/>
    </source>
</evidence>
<keyword evidence="2" id="KW-0378">Hydrolase</keyword>
<dbReference type="InterPro" id="IPR010902">
    <property type="entry name" value="NUMOD4"/>
</dbReference>
<dbReference type="GO" id="GO:0016788">
    <property type="term" value="F:hydrolase activity, acting on ester bonds"/>
    <property type="evidence" value="ECO:0007669"/>
    <property type="project" value="InterPro"/>
</dbReference>
<proteinExistence type="predicted"/>
<evidence type="ECO:0000313" key="2">
    <source>
        <dbReference type="EMBL" id="DAF50269.1"/>
    </source>
</evidence>
<keyword evidence="2" id="KW-0540">Nuclease</keyword>
<feature type="domain" description="NUMOD4" evidence="1">
    <location>
        <begin position="9"/>
        <end position="61"/>
    </location>
</feature>
<dbReference type="Gene3D" id="3.90.75.20">
    <property type="match status" value="1"/>
</dbReference>
<dbReference type="SUPFAM" id="SSF64496">
    <property type="entry name" value="DNA-binding domain of intron-encoded endonucleases"/>
    <property type="match status" value="1"/>
</dbReference>
<name>A0A8S5SGZ8_9CAUD</name>
<sequence length="218" mass="25868">MNNEIECEEVWKSITGYERQYEISNLGHVRSLDRKDSIGRTLKGKLLKLLYNNKGYFMVHLCKNGQQSNKLVHILVATHFVPNPNNYEEVSHKDENCENCAFWNLEWTSHKENCRMPLRRKRISEKAKLRKWSEERKKQFGEANKGEKNYFHTHIYAGGDNPRAQKVICEGKIYETIKSCASYYGYKSFWNLSGYLKHPETMPKIWKERGLVYYDTEK</sequence>
<keyword evidence="2" id="KW-0255">Endonuclease</keyword>
<reference evidence="2" key="1">
    <citation type="journal article" date="2021" name="Proc. Natl. Acad. Sci. U.S.A.">
        <title>A Catalog of Tens of Thousands of Viruses from Human Metagenomes Reveals Hidden Associations with Chronic Diseases.</title>
        <authorList>
            <person name="Tisza M.J."/>
            <person name="Buck C.B."/>
        </authorList>
    </citation>
    <scope>NUCLEOTIDE SEQUENCE</scope>
    <source>
        <strain evidence="2">CtBCr48</strain>
    </source>
</reference>
<accession>A0A8S5SGZ8</accession>
<dbReference type="SUPFAM" id="SSF54060">
    <property type="entry name" value="His-Me finger endonucleases"/>
    <property type="match status" value="1"/>
</dbReference>